<name>A0A6A4GF89_9AGAR</name>
<reference evidence="1" key="1">
    <citation type="journal article" date="2019" name="Environ. Microbiol.">
        <title>Fungal ecological strategies reflected in gene transcription - a case study of two litter decomposers.</title>
        <authorList>
            <person name="Barbi F."/>
            <person name="Kohler A."/>
            <person name="Barry K."/>
            <person name="Baskaran P."/>
            <person name="Daum C."/>
            <person name="Fauchery L."/>
            <person name="Ihrmark K."/>
            <person name="Kuo A."/>
            <person name="LaButti K."/>
            <person name="Lipzen A."/>
            <person name="Morin E."/>
            <person name="Grigoriev I.V."/>
            <person name="Henrissat B."/>
            <person name="Lindahl B."/>
            <person name="Martin F."/>
        </authorList>
    </citation>
    <scope>NUCLEOTIDE SEQUENCE</scope>
    <source>
        <strain evidence="1">JB14</strain>
    </source>
</reference>
<evidence type="ECO:0000313" key="2">
    <source>
        <dbReference type="Proteomes" id="UP000799118"/>
    </source>
</evidence>
<dbReference type="EMBL" id="ML770220">
    <property type="protein sequence ID" value="KAE9384118.1"/>
    <property type="molecule type" value="Genomic_DNA"/>
</dbReference>
<dbReference type="AlphaFoldDB" id="A0A6A4GF89"/>
<evidence type="ECO:0000313" key="1">
    <source>
        <dbReference type="EMBL" id="KAE9384118.1"/>
    </source>
</evidence>
<dbReference type="Proteomes" id="UP000799118">
    <property type="component" value="Unassembled WGS sequence"/>
</dbReference>
<protein>
    <submittedName>
        <fullName evidence="1">Uncharacterized protein</fullName>
    </submittedName>
</protein>
<keyword evidence="2" id="KW-1185">Reference proteome</keyword>
<proteinExistence type="predicted"/>
<gene>
    <name evidence="1" type="ORF">BT96DRAFT_1008415</name>
</gene>
<organism evidence="1 2">
    <name type="scientific">Gymnopus androsaceus JB14</name>
    <dbReference type="NCBI Taxonomy" id="1447944"/>
    <lineage>
        <taxon>Eukaryota</taxon>
        <taxon>Fungi</taxon>
        <taxon>Dikarya</taxon>
        <taxon>Basidiomycota</taxon>
        <taxon>Agaricomycotina</taxon>
        <taxon>Agaricomycetes</taxon>
        <taxon>Agaricomycetidae</taxon>
        <taxon>Agaricales</taxon>
        <taxon>Marasmiineae</taxon>
        <taxon>Omphalotaceae</taxon>
        <taxon>Gymnopus</taxon>
    </lineage>
</organism>
<accession>A0A6A4GF89</accession>
<sequence length="103" mass="10916">MEETEEISKLNDEDVNEAALKLDLSNLGANISISLKSDVLGPAPKSDQIILAFTLNSLTTTYASILQCSAILASSIIFSGLSSPCSTLGGILPHLPPQFNPYH</sequence>